<keyword evidence="2" id="KW-0812">Transmembrane</keyword>
<feature type="transmembrane region" description="Helical" evidence="2">
    <location>
        <begin position="30"/>
        <end position="51"/>
    </location>
</feature>
<evidence type="ECO:0000256" key="2">
    <source>
        <dbReference type="SAM" id="Phobius"/>
    </source>
</evidence>
<protein>
    <submittedName>
        <fullName evidence="3">Uncharacterized protein</fullName>
    </submittedName>
</protein>
<accession>A0A1C3W8U9</accession>
<feature type="region of interest" description="Disordered" evidence="1">
    <location>
        <begin position="55"/>
        <end position="118"/>
    </location>
</feature>
<feature type="compositionally biased region" description="Polar residues" evidence="1">
    <location>
        <begin position="59"/>
        <end position="91"/>
    </location>
</feature>
<dbReference type="OrthoDB" id="8398985at2"/>
<name>A0A1C3W8U9_9HYPH</name>
<reference evidence="4" key="1">
    <citation type="submission" date="2016-08" db="EMBL/GenBank/DDBJ databases">
        <authorList>
            <person name="Varghese N."/>
            <person name="Submissions Spin"/>
        </authorList>
    </citation>
    <scope>NUCLEOTIDE SEQUENCE [LARGE SCALE GENOMIC DNA]</scope>
    <source>
        <strain evidence="4">HAMBI 2975</strain>
    </source>
</reference>
<evidence type="ECO:0000313" key="3">
    <source>
        <dbReference type="EMBL" id="SCB36238.1"/>
    </source>
</evidence>
<dbReference type="RefSeq" id="WP_092714105.1">
    <property type="nucleotide sequence ID" value="NZ_FMAG01000004.1"/>
</dbReference>
<proteinExistence type="predicted"/>
<keyword evidence="4" id="KW-1185">Reference proteome</keyword>
<keyword evidence="2" id="KW-1133">Transmembrane helix</keyword>
<dbReference type="EMBL" id="FMAG01000004">
    <property type="protein sequence ID" value="SCB36238.1"/>
    <property type="molecule type" value="Genomic_DNA"/>
</dbReference>
<evidence type="ECO:0000256" key="1">
    <source>
        <dbReference type="SAM" id="MobiDB-lite"/>
    </source>
</evidence>
<feature type="region of interest" description="Disordered" evidence="1">
    <location>
        <begin position="1"/>
        <end position="27"/>
    </location>
</feature>
<sequence length="118" mass="12614">MAFEEPKKPQDEKKQLSATEARQGVRGTHLFTVLITALVLAAIVWAGVEVWGRYIEPNKPQNPAPTISSSGGQPQAGTIDNTPPAGQSAQPVPTDRTENNQQGTKSTPAQPNRDGTQN</sequence>
<evidence type="ECO:0000313" key="4">
    <source>
        <dbReference type="Proteomes" id="UP000199101"/>
    </source>
</evidence>
<organism evidence="3 4">
    <name type="scientific">Rhizobium multihospitium</name>
    <dbReference type="NCBI Taxonomy" id="410764"/>
    <lineage>
        <taxon>Bacteria</taxon>
        <taxon>Pseudomonadati</taxon>
        <taxon>Pseudomonadota</taxon>
        <taxon>Alphaproteobacteria</taxon>
        <taxon>Hyphomicrobiales</taxon>
        <taxon>Rhizobiaceae</taxon>
        <taxon>Rhizobium/Agrobacterium group</taxon>
        <taxon>Rhizobium</taxon>
    </lineage>
</organism>
<keyword evidence="2" id="KW-0472">Membrane</keyword>
<feature type="compositionally biased region" description="Polar residues" evidence="1">
    <location>
        <begin position="99"/>
        <end position="118"/>
    </location>
</feature>
<feature type="compositionally biased region" description="Basic and acidic residues" evidence="1">
    <location>
        <begin position="1"/>
        <end position="15"/>
    </location>
</feature>
<dbReference type="AlphaFoldDB" id="A0A1C3W8U9"/>
<dbReference type="Proteomes" id="UP000199101">
    <property type="component" value="Unassembled WGS sequence"/>
</dbReference>
<gene>
    <name evidence="3" type="ORF">GA0061103_5045</name>
</gene>